<protein>
    <submittedName>
        <fullName evidence="2">Transposase</fullName>
    </submittedName>
</protein>
<dbReference type="PANTHER" id="PTHR33055:SF3">
    <property type="entry name" value="PUTATIVE TRANSPOSASE FOR IS117-RELATED"/>
    <property type="match status" value="1"/>
</dbReference>
<dbReference type="EMBL" id="MCZF01000167">
    <property type="protein sequence ID" value="PMM50170.1"/>
    <property type="molecule type" value="Genomic_DNA"/>
</dbReference>
<dbReference type="GO" id="GO:0003677">
    <property type="term" value="F:DNA binding"/>
    <property type="evidence" value="ECO:0007669"/>
    <property type="project" value="InterPro"/>
</dbReference>
<name>A0A2N7JPW2_VIBSP</name>
<dbReference type="Proteomes" id="UP000235533">
    <property type="component" value="Unassembled WGS sequence"/>
</dbReference>
<dbReference type="InterPro" id="IPR003346">
    <property type="entry name" value="Transposase_20"/>
</dbReference>
<evidence type="ECO:0000313" key="3">
    <source>
        <dbReference type="Proteomes" id="UP000235533"/>
    </source>
</evidence>
<evidence type="ECO:0000259" key="1">
    <source>
        <dbReference type="Pfam" id="PF02371"/>
    </source>
</evidence>
<reference evidence="3" key="1">
    <citation type="submission" date="2016-07" db="EMBL/GenBank/DDBJ databases">
        <title>Nontailed viruses are major unrecognized killers of bacteria in the ocean.</title>
        <authorList>
            <person name="Kauffman K."/>
            <person name="Hussain F."/>
            <person name="Yang J."/>
            <person name="Arevalo P."/>
            <person name="Brown J."/>
            <person name="Cutler M."/>
            <person name="Kelly L."/>
            <person name="Polz M.F."/>
        </authorList>
    </citation>
    <scope>NUCLEOTIDE SEQUENCE [LARGE SCALE GENOMIC DNA]</scope>
    <source>
        <strain evidence="3">10N.261.48.B5</strain>
    </source>
</reference>
<dbReference type="AlphaFoldDB" id="A0A2N7JPW2"/>
<dbReference type="GO" id="GO:0006313">
    <property type="term" value="P:DNA transposition"/>
    <property type="evidence" value="ECO:0007669"/>
    <property type="project" value="InterPro"/>
</dbReference>
<organism evidence="2 3">
    <name type="scientific">Vibrio splendidus</name>
    <dbReference type="NCBI Taxonomy" id="29497"/>
    <lineage>
        <taxon>Bacteria</taxon>
        <taxon>Pseudomonadati</taxon>
        <taxon>Pseudomonadota</taxon>
        <taxon>Gammaproteobacteria</taxon>
        <taxon>Vibrionales</taxon>
        <taxon>Vibrionaceae</taxon>
        <taxon>Vibrio</taxon>
    </lineage>
</organism>
<gene>
    <name evidence="2" type="ORF">BCT54_24545</name>
</gene>
<dbReference type="PANTHER" id="PTHR33055">
    <property type="entry name" value="TRANSPOSASE FOR INSERTION SEQUENCE ELEMENT IS1111A"/>
    <property type="match status" value="1"/>
</dbReference>
<dbReference type="InterPro" id="IPR047650">
    <property type="entry name" value="Transpos_IS110"/>
</dbReference>
<feature type="domain" description="Transposase IS116/IS110/IS902 C-terminal" evidence="1">
    <location>
        <begin position="22"/>
        <end position="102"/>
    </location>
</feature>
<accession>A0A2N7JPW2</accession>
<proteinExistence type="predicted"/>
<dbReference type="GO" id="GO:0004803">
    <property type="term" value="F:transposase activity"/>
    <property type="evidence" value="ECO:0007669"/>
    <property type="project" value="InterPro"/>
</dbReference>
<sequence>MKAKLIAFEKEKNALTRQIEPCQRLMEIEGVGETTAAMLYTTLGDGKQFKNGRQASAFVGLTPKQHSSGGKVFMIGIDKCGGVKELRSLLYLGAMSYVGRLPEKPKTQKDAWLRSIIDRIGFKKACIALANKVVRTAWAMLRYETEYKPVLLTY</sequence>
<dbReference type="Pfam" id="PF02371">
    <property type="entry name" value="Transposase_20"/>
    <property type="match status" value="1"/>
</dbReference>
<comment type="caution">
    <text evidence="2">The sequence shown here is derived from an EMBL/GenBank/DDBJ whole genome shotgun (WGS) entry which is preliminary data.</text>
</comment>
<evidence type="ECO:0000313" key="2">
    <source>
        <dbReference type="EMBL" id="PMM50170.1"/>
    </source>
</evidence>